<feature type="transmembrane region" description="Helical" evidence="6">
    <location>
        <begin position="57"/>
        <end position="79"/>
    </location>
</feature>
<dbReference type="GO" id="GO:0005886">
    <property type="term" value="C:plasma membrane"/>
    <property type="evidence" value="ECO:0007669"/>
    <property type="project" value="UniProtKB-SubCell"/>
</dbReference>
<organism evidence="8 9">
    <name type="scientific">Phytomonospora endophytica</name>
    <dbReference type="NCBI Taxonomy" id="714109"/>
    <lineage>
        <taxon>Bacteria</taxon>
        <taxon>Bacillati</taxon>
        <taxon>Actinomycetota</taxon>
        <taxon>Actinomycetes</taxon>
        <taxon>Micromonosporales</taxon>
        <taxon>Micromonosporaceae</taxon>
        <taxon>Phytomonospora</taxon>
    </lineage>
</organism>
<dbReference type="PANTHER" id="PTHR42718:SF9">
    <property type="entry name" value="MAJOR FACILITATOR SUPERFAMILY MULTIDRUG TRANSPORTER MFSC"/>
    <property type="match status" value="1"/>
</dbReference>
<dbReference type="PANTHER" id="PTHR42718">
    <property type="entry name" value="MAJOR FACILITATOR SUPERFAMILY MULTIDRUG TRANSPORTER MFSC"/>
    <property type="match status" value="1"/>
</dbReference>
<feature type="transmembrane region" description="Helical" evidence="6">
    <location>
        <begin position="176"/>
        <end position="195"/>
    </location>
</feature>
<protein>
    <submittedName>
        <fullName evidence="8">EmrB/QacA subfamily drug resistance transporter</fullName>
    </submittedName>
</protein>
<reference evidence="8 9" key="1">
    <citation type="submission" date="2020-08" db="EMBL/GenBank/DDBJ databases">
        <title>Genomic Encyclopedia of Type Strains, Phase IV (KMG-IV): sequencing the most valuable type-strain genomes for metagenomic binning, comparative biology and taxonomic classification.</title>
        <authorList>
            <person name="Goeker M."/>
        </authorList>
    </citation>
    <scope>NUCLEOTIDE SEQUENCE [LARGE SCALE GENOMIC DNA]</scope>
    <source>
        <strain evidence="8 9">YIM 65646</strain>
    </source>
</reference>
<dbReference type="InterPro" id="IPR036259">
    <property type="entry name" value="MFS_trans_sf"/>
</dbReference>
<dbReference type="Proteomes" id="UP000548476">
    <property type="component" value="Unassembled WGS sequence"/>
</dbReference>
<dbReference type="GO" id="GO:0022857">
    <property type="term" value="F:transmembrane transporter activity"/>
    <property type="evidence" value="ECO:0007669"/>
    <property type="project" value="InterPro"/>
</dbReference>
<dbReference type="Gene3D" id="1.20.1720.10">
    <property type="entry name" value="Multidrug resistance protein D"/>
    <property type="match status" value="1"/>
</dbReference>
<evidence type="ECO:0000256" key="3">
    <source>
        <dbReference type="ARBA" id="ARBA00022692"/>
    </source>
</evidence>
<comment type="subcellular location">
    <subcellularLocation>
        <location evidence="1">Cell membrane</location>
        <topology evidence="1">Multi-pass membrane protein</topology>
    </subcellularLocation>
</comment>
<dbReference type="InterPro" id="IPR020846">
    <property type="entry name" value="MFS_dom"/>
</dbReference>
<feature type="transmembrane region" description="Helical" evidence="6">
    <location>
        <begin position="466"/>
        <end position="485"/>
    </location>
</feature>
<feature type="transmembrane region" description="Helical" evidence="6">
    <location>
        <begin position="277"/>
        <end position="298"/>
    </location>
</feature>
<dbReference type="AlphaFoldDB" id="A0A841FP08"/>
<feature type="transmembrane region" description="Helical" evidence="6">
    <location>
        <begin position="20"/>
        <end position="42"/>
    </location>
</feature>
<dbReference type="InterPro" id="IPR011701">
    <property type="entry name" value="MFS"/>
</dbReference>
<accession>A0A841FP08</accession>
<evidence type="ECO:0000256" key="6">
    <source>
        <dbReference type="SAM" id="Phobius"/>
    </source>
</evidence>
<dbReference type="Pfam" id="PF07690">
    <property type="entry name" value="MFS_1"/>
    <property type="match status" value="1"/>
</dbReference>
<evidence type="ECO:0000256" key="4">
    <source>
        <dbReference type="ARBA" id="ARBA00022989"/>
    </source>
</evidence>
<feature type="transmembrane region" description="Helical" evidence="6">
    <location>
        <begin position="86"/>
        <end position="105"/>
    </location>
</feature>
<evidence type="ECO:0000256" key="2">
    <source>
        <dbReference type="ARBA" id="ARBA00022448"/>
    </source>
</evidence>
<feature type="transmembrane region" description="Helical" evidence="6">
    <location>
        <begin position="304"/>
        <end position="323"/>
    </location>
</feature>
<keyword evidence="4 6" id="KW-1133">Transmembrane helix</keyword>
<feature type="transmembrane region" description="Helical" evidence="6">
    <location>
        <begin position="237"/>
        <end position="256"/>
    </location>
</feature>
<feature type="transmembrane region" description="Helical" evidence="6">
    <location>
        <begin position="335"/>
        <end position="354"/>
    </location>
</feature>
<feature type="transmembrane region" description="Helical" evidence="6">
    <location>
        <begin position="413"/>
        <end position="431"/>
    </location>
</feature>
<keyword evidence="9" id="KW-1185">Reference proteome</keyword>
<evidence type="ECO:0000256" key="5">
    <source>
        <dbReference type="ARBA" id="ARBA00023136"/>
    </source>
</evidence>
<dbReference type="RefSeq" id="WP_184786565.1">
    <property type="nucleotide sequence ID" value="NZ_BONT01000013.1"/>
</dbReference>
<name>A0A841FP08_9ACTN</name>
<keyword evidence="2" id="KW-0813">Transport</keyword>
<dbReference type="PROSITE" id="PS50850">
    <property type="entry name" value="MFS"/>
    <property type="match status" value="1"/>
</dbReference>
<feature type="transmembrane region" description="Helical" evidence="6">
    <location>
        <begin position="117"/>
        <end position="137"/>
    </location>
</feature>
<comment type="caution">
    <text evidence="8">The sequence shown here is derived from an EMBL/GenBank/DDBJ whole genome shotgun (WGS) entry which is preliminary data.</text>
</comment>
<keyword evidence="3 6" id="KW-0812">Transmembrane</keyword>
<dbReference type="CDD" id="cd17321">
    <property type="entry name" value="MFS_MMR_MDR_like"/>
    <property type="match status" value="1"/>
</dbReference>
<dbReference type="Gene3D" id="1.20.1250.20">
    <property type="entry name" value="MFS general substrate transporter like domains"/>
    <property type="match status" value="1"/>
</dbReference>
<feature type="transmembrane region" description="Helical" evidence="6">
    <location>
        <begin position="366"/>
        <end position="392"/>
    </location>
</feature>
<dbReference type="SUPFAM" id="SSF103473">
    <property type="entry name" value="MFS general substrate transporter"/>
    <property type="match status" value="1"/>
</dbReference>
<evidence type="ECO:0000256" key="1">
    <source>
        <dbReference type="ARBA" id="ARBA00004651"/>
    </source>
</evidence>
<feature type="transmembrane region" description="Helical" evidence="6">
    <location>
        <begin position="207"/>
        <end position="225"/>
    </location>
</feature>
<evidence type="ECO:0000313" key="8">
    <source>
        <dbReference type="EMBL" id="MBB6033680.1"/>
    </source>
</evidence>
<evidence type="ECO:0000259" key="7">
    <source>
        <dbReference type="PROSITE" id="PS50850"/>
    </source>
</evidence>
<gene>
    <name evidence="8" type="ORF">HNR73_001530</name>
</gene>
<proteinExistence type="predicted"/>
<keyword evidence="5 6" id="KW-0472">Membrane</keyword>
<feature type="domain" description="Major facilitator superfamily (MFS) profile" evidence="7">
    <location>
        <begin position="20"/>
        <end position="488"/>
    </location>
</feature>
<feature type="transmembrane region" description="Helical" evidence="6">
    <location>
        <begin position="149"/>
        <end position="170"/>
    </location>
</feature>
<sequence length="488" mass="49731">MSVHAALKPPETGHPRRTTILALMSACTVVTIALVAAINLALPSLAADALRPSSSGLLWIVDAYVIVFACLLIPAGAFGDRFGRKGTLIGGLAVFALGCVLAAVAPTVPVLIAGRALSGAGAALIMPATLSIVVHAFPSDRRGQAIATWTAATGAAGVVGNVGGGLVLQYLSWRGLFWLVAPAAIVLLTLTARLAPRIERHETPLDLPGSGLLIAAFLGLLYGVIEGPEKGWASAEVLAGFAVAAVLTAVFTVYALRAKNPVVDPRYFRDPRLRAGALGVTATFLGLFGVFFVNAQYLQYVKDYSPVVTGIAIGPMAIAMIAVSRRAGAIAARVGQARVIVGGMLTIAVGLSLLSLVDATTPYPLYAVYLVVMAVGLGLCLPALSTAIVAAVPHHRAGLGSGLNSATREVGSALGVAVVGTIMTTTFTSGLPTGVRDQATSVAAALAAGGDKRAVLDAFTDAMASGYRVTAVVLAACALAVGRWLRRG</sequence>
<evidence type="ECO:0000313" key="9">
    <source>
        <dbReference type="Proteomes" id="UP000548476"/>
    </source>
</evidence>
<dbReference type="EMBL" id="JACHGT010000003">
    <property type="protein sequence ID" value="MBB6033680.1"/>
    <property type="molecule type" value="Genomic_DNA"/>
</dbReference>